<dbReference type="Proteomes" id="UP000515151">
    <property type="component" value="Chromosome 3"/>
</dbReference>
<dbReference type="InterPro" id="IPR011009">
    <property type="entry name" value="Kinase-like_dom_sf"/>
</dbReference>
<keyword evidence="16" id="KW-0675">Receptor</keyword>
<feature type="transmembrane region" description="Helical" evidence="20">
    <location>
        <begin position="525"/>
        <end position="545"/>
    </location>
</feature>
<reference evidence="24" key="2">
    <citation type="submission" date="2025-08" db="UniProtKB">
        <authorList>
            <consortium name="RefSeq"/>
        </authorList>
    </citation>
    <scope>IDENTIFICATION</scope>
    <source>
        <tissue evidence="24">Leaf</tissue>
    </source>
</reference>
<name>A0A6P8CVE6_PUNGR</name>
<sequence length="935" mass="104006">MEISKFLLFWFVVVWTSSANRMLVLGEDPSNPGFISIDCGAPNGNRDADLQINYVTDDGFIDSGVNNQVSSEQLPSSARTLRIFPNGTRNCYTIRPTSGGSSKYLIRASFLYGNYDGQSRSPTFDLYIGVNYWATVSFPAVDSYVHKEIIHVVPSTDRALIQVCLLNTGSGIPFISSLELRALKGNMYQTDTTTAALYKRLNMGGNATFRHPQDVHDRLWSADDASYSSARNFVTWTFKPDPPLDRRNDSYEVPMGVLETYATAPDSTGSLKLNWQTAITADKWIVYFHFAEMAKLSQLRDFTIYTNDKILTRISLEYLTPVTIPSEQSTGGTSLNFEFLPNYQDPQYFPILNAVEVYYLLDLSRTPTALNDANAMNDIKIMYTVMKESWQGDPCVPSNLTWDGLKCSTEDPPRITSLDLSSSGLKGNIANSLANLTKLEYLNLSHNELTGSVPEFLAKLENLKVLDLTGNNLSGSVPKDLLARASDNTLQLSLAGNPNVENPNPKDPNHDFSGSWGLSKKTRNIIIIAAAFGLAVVVGGCIWIVHWKKRSAQRRISMESQNHSSQIRISMENQNGKSEPVSQGISGNIMRRYTFAEVESIIKNFDMQKVIGEGAFGKVFHGKLDDGTEVAVKKLSPSAKAGPRQFATEANLLSKIHHRHLVSLLGYCDEPENMALIYEYMPKGNLHENLSGKNGEVLTWDRRLCIAVDTAKGLDYLHNGCDTPIIHRDIKTANILLDEHLRAKISDFGLSRIFPSVDDILIATNPVGTRGYLDPEYYTSRSLTAKSDVYSFGVVLLELITARPVQGEEYLVDWAAREVKKQGYQIQQIVDPKLYGPYDPESAEKLVRIALSCVETTVANRPHIHKVLADLRECYDLNLERSQGVVNGATELSISYDNHVELASLDVSSTTHCTTNASSYWRSMCRGFTSNFLGS</sequence>
<dbReference type="InterPro" id="IPR024788">
    <property type="entry name" value="Malectin-like_Carb-bd_dom"/>
</dbReference>
<gene>
    <name evidence="24" type="primary">LOC116201605</name>
</gene>
<keyword evidence="15" id="KW-1015">Disulfide bond</keyword>
<dbReference type="OrthoDB" id="2017114at2759"/>
<evidence type="ECO:0000256" key="4">
    <source>
        <dbReference type="ARBA" id="ARBA00022527"/>
    </source>
</evidence>
<dbReference type="EC" id="2.7.11.1" evidence="2"/>
<keyword evidence="12 19" id="KW-0067">ATP-binding</keyword>
<keyword evidence="13 20" id="KW-1133">Transmembrane helix</keyword>
<keyword evidence="23" id="KW-1185">Reference proteome</keyword>
<dbReference type="PROSITE" id="PS50011">
    <property type="entry name" value="PROTEIN_KINASE_DOM"/>
    <property type="match status" value="1"/>
</dbReference>
<dbReference type="AlphaFoldDB" id="A0A6P8CVE6"/>
<evidence type="ECO:0000313" key="24">
    <source>
        <dbReference type="RefSeq" id="XP_031388747.1"/>
    </source>
</evidence>
<dbReference type="InterPro" id="IPR001245">
    <property type="entry name" value="Ser-Thr/Tyr_kinase_cat_dom"/>
</dbReference>
<evidence type="ECO:0000256" key="18">
    <source>
        <dbReference type="ARBA" id="ARBA00048679"/>
    </source>
</evidence>
<keyword evidence="14 20" id="KW-0472">Membrane</keyword>
<evidence type="ECO:0000256" key="11">
    <source>
        <dbReference type="ARBA" id="ARBA00022777"/>
    </source>
</evidence>
<dbReference type="Pfam" id="PF13855">
    <property type="entry name" value="LRR_8"/>
    <property type="match status" value="1"/>
</dbReference>
<keyword evidence="3" id="KW-1003">Cell membrane</keyword>
<comment type="subcellular location">
    <subcellularLocation>
        <location evidence="1">Cell membrane</location>
        <topology evidence="1">Single-pass membrane protein</topology>
    </subcellularLocation>
</comment>
<dbReference type="GO" id="GO:0005886">
    <property type="term" value="C:plasma membrane"/>
    <property type="evidence" value="ECO:0007669"/>
    <property type="project" value="UniProtKB-SubCell"/>
</dbReference>
<keyword evidence="6" id="KW-0808">Transferase</keyword>
<dbReference type="GO" id="GO:0005524">
    <property type="term" value="F:ATP binding"/>
    <property type="evidence" value="ECO:0007669"/>
    <property type="project" value="UniProtKB-UniRule"/>
</dbReference>
<dbReference type="GeneID" id="116201605"/>
<evidence type="ECO:0000256" key="2">
    <source>
        <dbReference type="ARBA" id="ARBA00012513"/>
    </source>
</evidence>
<evidence type="ECO:0000256" key="14">
    <source>
        <dbReference type="ARBA" id="ARBA00023136"/>
    </source>
</evidence>
<evidence type="ECO:0000256" key="19">
    <source>
        <dbReference type="PROSITE-ProRule" id="PRU10141"/>
    </source>
</evidence>
<evidence type="ECO:0000256" key="7">
    <source>
        <dbReference type="ARBA" id="ARBA00022692"/>
    </source>
</evidence>
<dbReference type="GO" id="GO:0045087">
    <property type="term" value="P:innate immune response"/>
    <property type="evidence" value="ECO:0007669"/>
    <property type="project" value="UniProtKB-ARBA"/>
</dbReference>
<dbReference type="InterPro" id="IPR032675">
    <property type="entry name" value="LRR_dom_sf"/>
</dbReference>
<evidence type="ECO:0000256" key="10">
    <source>
        <dbReference type="ARBA" id="ARBA00022741"/>
    </source>
</evidence>
<dbReference type="InterPro" id="IPR001611">
    <property type="entry name" value="Leu-rich_rpt"/>
</dbReference>
<dbReference type="SMART" id="SM00369">
    <property type="entry name" value="LRR_TYP"/>
    <property type="match status" value="2"/>
</dbReference>
<dbReference type="InterPro" id="IPR017441">
    <property type="entry name" value="Protein_kinase_ATP_BS"/>
</dbReference>
<dbReference type="RefSeq" id="XP_031388747.1">
    <property type="nucleotide sequence ID" value="XM_031532887.1"/>
</dbReference>
<dbReference type="Pfam" id="PF07714">
    <property type="entry name" value="PK_Tyr_Ser-Thr"/>
    <property type="match status" value="1"/>
</dbReference>
<dbReference type="Gene3D" id="3.80.10.10">
    <property type="entry name" value="Ribonuclease Inhibitor"/>
    <property type="match status" value="1"/>
</dbReference>
<evidence type="ECO:0000256" key="9">
    <source>
        <dbReference type="ARBA" id="ARBA00022737"/>
    </source>
</evidence>
<dbReference type="SUPFAM" id="SSF52058">
    <property type="entry name" value="L domain-like"/>
    <property type="match status" value="1"/>
</dbReference>
<evidence type="ECO:0000256" key="21">
    <source>
        <dbReference type="SAM" id="SignalP"/>
    </source>
</evidence>
<dbReference type="PROSITE" id="PS51450">
    <property type="entry name" value="LRR"/>
    <property type="match status" value="1"/>
</dbReference>
<dbReference type="PRINTS" id="PR00019">
    <property type="entry name" value="LEURICHRPT"/>
</dbReference>
<feature type="binding site" evidence="19">
    <location>
        <position position="634"/>
    </location>
    <ligand>
        <name>ATP</name>
        <dbReference type="ChEBI" id="CHEBI:30616"/>
    </ligand>
</feature>
<evidence type="ECO:0000256" key="1">
    <source>
        <dbReference type="ARBA" id="ARBA00004162"/>
    </source>
</evidence>
<evidence type="ECO:0000259" key="22">
    <source>
        <dbReference type="PROSITE" id="PS50011"/>
    </source>
</evidence>
<dbReference type="PROSITE" id="PS00108">
    <property type="entry name" value="PROTEIN_KINASE_ST"/>
    <property type="match status" value="1"/>
</dbReference>
<keyword evidence="10 19" id="KW-0547">Nucleotide-binding</keyword>
<evidence type="ECO:0000256" key="6">
    <source>
        <dbReference type="ARBA" id="ARBA00022679"/>
    </source>
</evidence>
<feature type="chain" id="PRO_5028114996" description="non-specific serine/threonine protein kinase" evidence="21">
    <location>
        <begin position="27"/>
        <end position="935"/>
    </location>
</feature>
<keyword evidence="7 20" id="KW-0812">Transmembrane</keyword>
<keyword evidence="5" id="KW-0433">Leucine-rich repeat</keyword>
<evidence type="ECO:0000256" key="13">
    <source>
        <dbReference type="ARBA" id="ARBA00022989"/>
    </source>
</evidence>
<dbReference type="FunFam" id="1.10.510.10:FF:000468">
    <property type="entry name" value="PTI1-like tyrosine-protein kinase 3"/>
    <property type="match status" value="1"/>
</dbReference>
<dbReference type="FunFam" id="3.30.200.20:FF:000039">
    <property type="entry name" value="receptor-like protein kinase FERONIA"/>
    <property type="match status" value="1"/>
</dbReference>
<dbReference type="FunFam" id="3.80.10.10:FF:000129">
    <property type="entry name" value="Leucine-rich repeat receptor-like kinase"/>
    <property type="match status" value="1"/>
</dbReference>
<dbReference type="InterPro" id="IPR000719">
    <property type="entry name" value="Prot_kinase_dom"/>
</dbReference>
<dbReference type="Gene3D" id="3.30.200.20">
    <property type="entry name" value="Phosphorylase Kinase, domain 1"/>
    <property type="match status" value="1"/>
</dbReference>
<evidence type="ECO:0000256" key="12">
    <source>
        <dbReference type="ARBA" id="ARBA00022840"/>
    </source>
</evidence>
<evidence type="ECO:0000256" key="17">
    <source>
        <dbReference type="ARBA" id="ARBA00047899"/>
    </source>
</evidence>
<dbReference type="Gene3D" id="1.10.510.10">
    <property type="entry name" value="Transferase(Phosphotransferase) domain 1"/>
    <property type="match status" value="1"/>
</dbReference>
<feature type="signal peptide" evidence="21">
    <location>
        <begin position="1"/>
        <end position="26"/>
    </location>
</feature>
<comment type="catalytic activity">
    <reaction evidence="18">
        <text>L-seryl-[protein] + ATP = O-phospho-L-seryl-[protein] + ADP + H(+)</text>
        <dbReference type="Rhea" id="RHEA:17989"/>
        <dbReference type="Rhea" id="RHEA-COMP:9863"/>
        <dbReference type="Rhea" id="RHEA-COMP:11604"/>
        <dbReference type="ChEBI" id="CHEBI:15378"/>
        <dbReference type="ChEBI" id="CHEBI:29999"/>
        <dbReference type="ChEBI" id="CHEBI:30616"/>
        <dbReference type="ChEBI" id="CHEBI:83421"/>
        <dbReference type="ChEBI" id="CHEBI:456216"/>
        <dbReference type="EC" id="2.7.11.1"/>
    </reaction>
</comment>
<organism evidence="23 24">
    <name type="scientific">Punica granatum</name>
    <name type="common">Pomegranate</name>
    <dbReference type="NCBI Taxonomy" id="22663"/>
    <lineage>
        <taxon>Eukaryota</taxon>
        <taxon>Viridiplantae</taxon>
        <taxon>Streptophyta</taxon>
        <taxon>Embryophyta</taxon>
        <taxon>Tracheophyta</taxon>
        <taxon>Spermatophyta</taxon>
        <taxon>Magnoliopsida</taxon>
        <taxon>eudicotyledons</taxon>
        <taxon>Gunneridae</taxon>
        <taxon>Pentapetalae</taxon>
        <taxon>rosids</taxon>
        <taxon>malvids</taxon>
        <taxon>Myrtales</taxon>
        <taxon>Lythraceae</taxon>
        <taxon>Punica</taxon>
    </lineage>
</organism>
<keyword evidence="9" id="KW-0677">Repeat</keyword>
<protein>
    <recommendedName>
        <fullName evidence="2">non-specific serine/threonine protein kinase</fullName>
        <ecNumber evidence="2">2.7.11.1</ecNumber>
    </recommendedName>
</protein>
<evidence type="ECO:0000256" key="8">
    <source>
        <dbReference type="ARBA" id="ARBA00022729"/>
    </source>
</evidence>
<dbReference type="PANTHER" id="PTHR45631:SF206">
    <property type="entry name" value="PROTEIN KINASE DOMAIN-CONTAINING PROTEIN"/>
    <property type="match status" value="1"/>
</dbReference>
<dbReference type="PROSITE" id="PS00107">
    <property type="entry name" value="PROTEIN_KINASE_ATP"/>
    <property type="match status" value="1"/>
</dbReference>
<evidence type="ECO:0000256" key="15">
    <source>
        <dbReference type="ARBA" id="ARBA00023157"/>
    </source>
</evidence>
<dbReference type="SMART" id="SM00220">
    <property type="entry name" value="S_TKc"/>
    <property type="match status" value="1"/>
</dbReference>
<evidence type="ECO:0000313" key="23">
    <source>
        <dbReference type="Proteomes" id="UP000515151"/>
    </source>
</evidence>
<evidence type="ECO:0000256" key="20">
    <source>
        <dbReference type="SAM" id="Phobius"/>
    </source>
</evidence>
<dbReference type="InterPro" id="IPR008271">
    <property type="entry name" value="Ser/Thr_kinase_AS"/>
</dbReference>
<keyword evidence="11" id="KW-0418">Kinase</keyword>
<dbReference type="InterPro" id="IPR003591">
    <property type="entry name" value="Leu-rich_rpt_typical-subtyp"/>
</dbReference>
<comment type="catalytic activity">
    <reaction evidence="17">
        <text>L-threonyl-[protein] + ATP = O-phospho-L-threonyl-[protein] + ADP + H(+)</text>
        <dbReference type="Rhea" id="RHEA:46608"/>
        <dbReference type="Rhea" id="RHEA-COMP:11060"/>
        <dbReference type="Rhea" id="RHEA-COMP:11605"/>
        <dbReference type="ChEBI" id="CHEBI:15378"/>
        <dbReference type="ChEBI" id="CHEBI:30013"/>
        <dbReference type="ChEBI" id="CHEBI:30616"/>
        <dbReference type="ChEBI" id="CHEBI:61977"/>
        <dbReference type="ChEBI" id="CHEBI:456216"/>
        <dbReference type="EC" id="2.7.11.1"/>
    </reaction>
</comment>
<evidence type="ECO:0000256" key="16">
    <source>
        <dbReference type="ARBA" id="ARBA00023170"/>
    </source>
</evidence>
<keyword evidence="4" id="KW-0723">Serine/threonine-protein kinase</keyword>
<dbReference type="GO" id="GO:0004674">
    <property type="term" value="F:protein serine/threonine kinase activity"/>
    <property type="evidence" value="ECO:0007669"/>
    <property type="project" value="UniProtKB-KW"/>
</dbReference>
<dbReference type="CDD" id="cd14066">
    <property type="entry name" value="STKc_IRAK"/>
    <property type="match status" value="1"/>
</dbReference>
<proteinExistence type="predicted"/>
<evidence type="ECO:0000256" key="3">
    <source>
        <dbReference type="ARBA" id="ARBA00022475"/>
    </source>
</evidence>
<accession>A0A6P8CVE6</accession>
<dbReference type="Pfam" id="PF12819">
    <property type="entry name" value="Malectin_like"/>
    <property type="match status" value="1"/>
</dbReference>
<keyword evidence="8 21" id="KW-0732">Signal</keyword>
<dbReference type="SUPFAM" id="SSF56112">
    <property type="entry name" value="Protein kinase-like (PK-like)"/>
    <property type="match status" value="1"/>
</dbReference>
<feature type="domain" description="Protein kinase" evidence="22">
    <location>
        <begin position="605"/>
        <end position="875"/>
    </location>
</feature>
<evidence type="ECO:0000256" key="5">
    <source>
        <dbReference type="ARBA" id="ARBA00022614"/>
    </source>
</evidence>
<reference evidence="23" key="1">
    <citation type="journal article" date="2020" name="Plant Biotechnol. J.">
        <title>The pomegranate (Punica granatum L.) draft genome dissects genetic divergence between soft- and hard-seeded cultivars.</title>
        <authorList>
            <person name="Luo X."/>
            <person name="Li H."/>
            <person name="Wu Z."/>
            <person name="Yao W."/>
            <person name="Zhao P."/>
            <person name="Cao D."/>
            <person name="Yu H."/>
            <person name="Li K."/>
            <person name="Poudel K."/>
            <person name="Zhao D."/>
            <person name="Zhang F."/>
            <person name="Xia X."/>
            <person name="Chen L."/>
            <person name="Wang Q."/>
            <person name="Jing D."/>
            <person name="Cao S."/>
        </authorList>
    </citation>
    <scope>NUCLEOTIDE SEQUENCE [LARGE SCALE GENOMIC DNA]</scope>
    <source>
        <strain evidence="23">cv. Tunisia</strain>
    </source>
</reference>
<dbReference type="PANTHER" id="PTHR45631">
    <property type="entry name" value="OS07G0107800 PROTEIN-RELATED"/>
    <property type="match status" value="1"/>
</dbReference>